<dbReference type="EMBL" id="GBXM01078948">
    <property type="protein sequence ID" value="JAH29629.1"/>
    <property type="molecule type" value="Transcribed_RNA"/>
</dbReference>
<organism evidence="1">
    <name type="scientific">Anguilla anguilla</name>
    <name type="common">European freshwater eel</name>
    <name type="synonym">Muraena anguilla</name>
    <dbReference type="NCBI Taxonomy" id="7936"/>
    <lineage>
        <taxon>Eukaryota</taxon>
        <taxon>Metazoa</taxon>
        <taxon>Chordata</taxon>
        <taxon>Craniata</taxon>
        <taxon>Vertebrata</taxon>
        <taxon>Euteleostomi</taxon>
        <taxon>Actinopterygii</taxon>
        <taxon>Neopterygii</taxon>
        <taxon>Teleostei</taxon>
        <taxon>Anguilliformes</taxon>
        <taxon>Anguillidae</taxon>
        <taxon>Anguilla</taxon>
    </lineage>
</organism>
<protein>
    <submittedName>
        <fullName evidence="1">Uncharacterized protein</fullName>
    </submittedName>
</protein>
<reference evidence="1" key="1">
    <citation type="submission" date="2014-11" db="EMBL/GenBank/DDBJ databases">
        <authorList>
            <person name="Amaro Gonzalez C."/>
        </authorList>
    </citation>
    <scope>NUCLEOTIDE SEQUENCE</scope>
</reference>
<sequence length="55" mass="6288">MYMFMAMDNWYLMRIVATLSDLCSVHSWVKKSGPSPKWQNVGLLVVLATNHWSGS</sequence>
<accession>A0A0E9RKJ8</accession>
<reference evidence="1" key="2">
    <citation type="journal article" date="2015" name="Fish Shellfish Immunol.">
        <title>Early steps in the European eel (Anguilla anguilla)-Vibrio vulnificus interaction in the gills: Role of the RtxA13 toxin.</title>
        <authorList>
            <person name="Callol A."/>
            <person name="Pajuelo D."/>
            <person name="Ebbesson L."/>
            <person name="Teles M."/>
            <person name="MacKenzie S."/>
            <person name="Amaro C."/>
        </authorList>
    </citation>
    <scope>NUCLEOTIDE SEQUENCE</scope>
</reference>
<proteinExistence type="predicted"/>
<name>A0A0E9RKJ8_ANGAN</name>
<dbReference type="AlphaFoldDB" id="A0A0E9RKJ8"/>
<evidence type="ECO:0000313" key="1">
    <source>
        <dbReference type="EMBL" id="JAH29629.1"/>
    </source>
</evidence>